<feature type="region of interest" description="Disordered" evidence="1">
    <location>
        <begin position="74"/>
        <end position="116"/>
    </location>
</feature>
<gene>
    <name evidence="2" type="ORF">E3N88_45947</name>
</gene>
<name>A0A5N6L7M1_9ASTR</name>
<keyword evidence="3" id="KW-1185">Reference proteome</keyword>
<feature type="compositionally biased region" description="Basic residues" evidence="1">
    <location>
        <begin position="92"/>
        <end position="103"/>
    </location>
</feature>
<dbReference type="AlphaFoldDB" id="A0A5N6L7M1"/>
<dbReference type="EMBL" id="SZYD01002589">
    <property type="protein sequence ID" value="KAC9365558.1"/>
    <property type="molecule type" value="Genomic_DNA"/>
</dbReference>
<sequence length="282" mass="32045">MKSHIDRLERLNCRVSNELATDLILNSLSKRFESFVMNYNMNGWDKSIGELHSMLKTAEAGMGKKVLPVLTINEGGNKKRNHPDPKASVAKGKGHVKGKGKGKAKMEPTKPKEKKQKANIIVSSDLRYILGLDIHQVLYFDLVLCCSETWQYIRLSSEFCPRNELKKVETELLNHVMIGASHLAYTTRFHELATLAPGIVPKLENHTWSDVMVASGALKKEIEAARVGNSRKSDKRPDKKQKVCIEPKRNPLKSSRNQISMYPIYLYHFMYPWTSSQQLPVI</sequence>
<comment type="caution">
    <text evidence="2">The sequence shown here is derived from an EMBL/GenBank/DDBJ whole genome shotgun (WGS) entry which is preliminary data.</text>
</comment>
<evidence type="ECO:0000256" key="1">
    <source>
        <dbReference type="SAM" id="MobiDB-lite"/>
    </source>
</evidence>
<organism evidence="2 3">
    <name type="scientific">Mikania micrantha</name>
    <name type="common">bitter vine</name>
    <dbReference type="NCBI Taxonomy" id="192012"/>
    <lineage>
        <taxon>Eukaryota</taxon>
        <taxon>Viridiplantae</taxon>
        <taxon>Streptophyta</taxon>
        <taxon>Embryophyta</taxon>
        <taxon>Tracheophyta</taxon>
        <taxon>Spermatophyta</taxon>
        <taxon>Magnoliopsida</taxon>
        <taxon>eudicotyledons</taxon>
        <taxon>Gunneridae</taxon>
        <taxon>Pentapetalae</taxon>
        <taxon>asterids</taxon>
        <taxon>campanulids</taxon>
        <taxon>Asterales</taxon>
        <taxon>Asteraceae</taxon>
        <taxon>Asteroideae</taxon>
        <taxon>Heliantheae alliance</taxon>
        <taxon>Eupatorieae</taxon>
        <taxon>Mikania</taxon>
    </lineage>
</organism>
<feature type="region of interest" description="Disordered" evidence="1">
    <location>
        <begin position="227"/>
        <end position="248"/>
    </location>
</feature>
<feature type="compositionally biased region" description="Basic and acidic residues" evidence="1">
    <location>
        <begin position="231"/>
        <end position="248"/>
    </location>
</feature>
<proteinExistence type="predicted"/>
<dbReference type="OrthoDB" id="1708624at2759"/>
<protein>
    <submittedName>
        <fullName evidence="2">Uncharacterized protein</fullName>
    </submittedName>
</protein>
<dbReference type="Proteomes" id="UP000326396">
    <property type="component" value="Unassembled WGS sequence"/>
</dbReference>
<reference evidence="2 3" key="1">
    <citation type="submission" date="2019-05" db="EMBL/GenBank/DDBJ databases">
        <title>Mikania micrantha, genome provides insights into the molecular mechanism of rapid growth.</title>
        <authorList>
            <person name="Liu B."/>
        </authorList>
    </citation>
    <scope>NUCLEOTIDE SEQUENCE [LARGE SCALE GENOMIC DNA]</scope>
    <source>
        <strain evidence="2">NLD-2019</strain>
        <tissue evidence="2">Leaf</tissue>
    </source>
</reference>
<evidence type="ECO:0000313" key="2">
    <source>
        <dbReference type="EMBL" id="KAC9365558.1"/>
    </source>
</evidence>
<accession>A0A5N6L7M1</accession>
<evidence type="ECO:0000313" key="3">
    <source>
        <dbReference type="Proteomes" id="UP000326396"/>
    </source>
</evidence>